<dbReference type="EMBL" id="CP026113">
    <property type="protein sequence ID" value="AUT64877.1"/>
    <property type="molecule type" value="Genomic_DNA"/>
</dbReference>
<dbReference type="RefSeq" id="WP_042309757.1">
    <property type="nucleotide sequence ID" value="NZ_CP026113.1"/>
</dbReference>
<dbReference type="PANTHER" id="PTHR37844">
    <property type="entry name" value="SER/THR PROTEIN PHOSPHATASE SUPERFAMILY (AFU_ORTHOLOGUE AFUA_1G14840)"/>
    <property type="match status" value="1"/>
</dbReference>
<dbReference type="SUPFAM" id="SSF56300">
    <property type="entry name" value="Metallo-dependent phosphatases"/>
    <property type="match status" value="1"/>
</dbReference>
<evidence type="ECO:0000313" key="2">
    <source>
        <dbReference type="EMBL" id="AUT64877.1"/>
    </source>
</evidence>
<dbReference type="Proteomes" id="UP000243502">
    <property type="component" value="Chromosome 3"/>
</dbReference>
<feature type="domain" description="Calcineurin-like phosphoesterase" evidence="1">
    <location>
        <begin position="1"/>
        <end position="217"/>
    </location>
</feature>
<dbReference type="Pfam" id="PF00149">
    <property type="entry name" value="Metallophos"/>
    <property type="match status" value="1"/>
</dbReference>
<dbReference type="GO" id="GO:0016787">
    <property type="term" value="F:hydrolase activity"/>
    <property type="evidence" value="ECO:0007669"/>
    <property type="project" value="InterPro"/>
</dbReference>
<name>A0A2I8EZ40_9BURK</name>
<reference evidence="2 3" key="1">
    <citation type="submission" date="2018-01" db="EMBL/GenBank/DDBJ databases">
        <title>Species boundaries and ecological features among Paraburkholderia terrae DSMZ17804T, P. hospita DSMZ17164T and P. caribensis DSMZ13236T.</title>
        <authorList>
            <person name="Pratama A.A."/>
        </authorList>
    </citation>
    <scope>NUCLEOTIDE SEQUENCE [LARGE SCALE GENOMIC DNA]</scope>
    <source>
        <strain evidence="2 3">DSM 17804</strain>
    </source>
</reference>
<evidence type="ECO:0000259" key="1">
    <source>
        <dbReference type="Pfam" id="PF00149"/>
    </source>
</evidence>
<gene>
    <name evidence="2" type="ORF">C2L65_35230</name>
</gene>
<evidence type="ECO:0000313" key="3">
    <source>
        <dbReference type="Proteomes" id="UP000243502"/>
    </source>
</evidence>
<proteinExistence type="predicted"/>
<dbReference type="InterPro" id="IPR029052">
    <property type="entry name" value="Metallo-depent_PP-like"/>
</dbReference>
<dbReference type="AlphaFoldDB" id="A0A2I8EZ40"/>
<dbReference type="InterPro" id="IPR004843">
    <property type="entry name" value="Calcineurin-like_PHP"/>
</dbReference>
<organism evidence="2 3">
    <name type="scientific">Paraburkholderia terrae</name>
    <dbReference type="NCBI Taxonomy" id="311230"/>
    <lineage>
        <taxon>Bacteria</taxon>
        <taxon>Pseudomonadati</taxon>
        <taxon>Pseudomonadota</taxon>
        <taxon>Betaproteobacteria</taxon>
        <taxon>Burkholderiales</taxon>
        <taxon>Burkholderiaceae</taxon>
        <taxon>Paraburkholderia</taxon>
    </lineage>
</organism>
<dbReference type="PANTHER" id="PTHR37844:SF2">
    <property type="entry name" value="SER_THR PROTEIN PHOSPHATASE SUPERFAMILY (AFU_ORTHOLOGUE AFUA_1G14840)"/>
    <property type="match status" value="1"/>
</dbReference>
<protein>
    <recommendedName>
        <fullName evidence="1">Calcineurin-like phosphoesterase domain-containing protein</fullName>
    </recommendedName>
</protein>
<dbReference type="OrthoDB" id="356681at2"/>
<dbReference type="KEGG" id="pter:C2L65_35230"/>
<dbReference type="Gene3D" id="3.60.21.10">
    <property type="match status" value="1"/>
</dbReference>
<sequence length="260" mass="28463">MRIQIASDLHHEAAGPGVLREPLPLASGPELLILAGDIHAGTSAVDLYGSYPVPVVYVHGNHEFYSNAYPDLLASLKESALGTSVLFLDCDACTVGDIRILGACMWTDYTLQEGRTDKAMETARTALTDYKAIRHGSGKRTLQPEDIVMYHREAAEWLERQLVTPFSGKTVVVTHHAPSIRSLPEVDRDHPLAPAYAADLERLIAMADIWVHGDVHTSADYSVGKCRVICNPRGRPGRNRKDPAVPYENAGFNPAMIVDL</sequence>
<accession>A0A2I8EZ40</accession>